<evidence type="ECO:0000313" key="2">
    <source>
        <dbReference type="Proteomes" id="UP000288168"/>
    </source>
</evidence>
<dbReference type="Proteomes" id="UP000288168">
    <property type="component" value="Unassembled WGS sequence"/>
</dbReference>
<gene>
    <name evidence="1" type="ORF">CEP54_009260</name>
</gene>
<proteinExistence type="predicted"/>
<name>A0A428PRM7_9HYPO</name>
<comment type="caution">
    <text evidence="1">The sequence shown here is derived from an EMBL/GenBank/DDBJ whole genome shotgun (WGS) entry which is preliminary data.</text>
</comment>
<dbReference type="OrthoDB" id="4806845at2759"/>
<accession>A0A428PRM7</accession>
<keyword evidence="2" id="KW-1185">Reference proteome</keyword>
<dbReference type="STRING" id="1325734.A0A428PRM7"/>
<evidence type="ECO:0000313" key="1">
    <source>
        <dbReference type="EMBL" id="RSL55670.1"/>
    </source>
</evidence>
<dbReference type="EMBL" id="NKCI01000099">
    <property type="protein sequence ID" value="RSL55670.1"/>
    <property type="molecule type" value="Genomic_DNA"/>
</dbReference>
<reference evidence="1 2" key="1">
    <citation type="submission" date="2017-06" db="EMBL/GenBank/DDBJ databases">
        <title>Comparative genomic analysis of Ambrosia Fusariam Clade fungi.</title>
        <authorList>
            <person name="Stajich J.E."/>
            <person name="Carrillo J."/>
            <person name="Kijimoto T."/>
            <person name="Eskalen A."/>
            <person name="O'Donnell K."/>
            <person name="Kasson M."/>
        </authorList>
    </citation>
    <scope>NUCLEOTIDE SEQUENCE [LARGE SCALE GENOMIC DNA]</scope>
    <source>
        <strain evidence="1 2">NRRL62584</strain>
    </source>
</reference>
<protein>
    <submittedName>
        <fullName evidence="1">Uncharacterized protein</fullName>
    </submittedName>
</protein>
<organism evidence="1 2">
    <name type="scientific">Fusarium duplospermum</name>
    <dbReference type="NCBI Taxonomy" id="1325734"/>
    <lineage>
        <taxon>Eukaryota</taxon>
        <taxon>Fungi</taxon>
        <taxon>Dikarya</taxon>
        <taxon>Ascomycota</taxon>
        <taxon>Pezizomycotina</taxon>
        <taxon>Sordariomycetes</taxon>
        <taxon>Hypocreomycetidae</taxon>
        <taxon>Hypocreales</taxon>
        <taxon>Nectriaceae</taxon>
        <taxon>Fusarium</taxon>
        <taxon>Fusarium solani species complex</taxon>
    </lineage>
</organism>
<sequence length="358" mass="41328">MDPSNDIRRLHDVARAPAAVAWLLQNRPPPTCSDEDIEYDTTGLDCLLIVLRMLYSVQLPIYASNDDRLRAAEARNPALRLAWQNYTYESGASRIHWAMVKKEVLDAFRSHEPDLFDANEPHSLDTSFEKLVGSRLMEETFWCRPEYRLYQHPLVKIGSNWFVRILSNTSPLNLEPITIDRSNIRDFPEPTFQEHVDEHFGSFEHDGSKMLHICNEPPIIRIRYMREPRGDVFPFSTIKNIRIPVADIDGSTCTEVARRPYYTLIAAVALRDYQGYNPHDLVRTYSPMAHQLIPMPSHPVLDGGDWTLEMGESEEFMLFYLYMGNVEPHEGYGEFIRSLDHSETVDSGSMGLWPPRQI</sequence>
<dbReference type="AlphaFoldDB" id="A0A428PRM7"/>